<comment type="caution">
    <text evidence="2">The sequence shown here is derived from an EMBL/GenBank/DDBJ whole genome shotgun (WGS) entry which is preliminary data.</text>
</comment>
<dbReference type="SUPFAM" id="SSF82171">
    <property type="entry name" value="DPP6 N-terminal domain-like"/>
    <property type="match status" value="1"/>
</dbReference>
<feature type="non-terminal residue" evidence="2">
    <location>
        <position position="670"/>
    </location>
</feature>
<dbReference type="GO" id="GO:0017000">
    <property type="term" value="P:antibiotic biosynthetic process"/>
    <property type="evidence" value="ECO:0007669"/>
    <property type="project" value="UniProtKB-ARBA"/>
</dbReference>
<dbReference type="InterPro" id="IPR011042">
    <property type="entry name" value="6-blade_b-propeller_TolB-like"/>
</dbReference>
<dbReference type="GO" id="GO:0072330">
    <property type="term" value="P:monocarboxylic acid biosynthetic process"/>
    <property type="evidence" value="ECO:0007669"/>
    <property type="project" value="UniProtKB-ARBA"/>
</dbReference>
<feature type="domain" description="Peptidase S9 prolyl oligopeptidase catalytic" evidence="1">
    <location>
        <begin position="462"/>
        <end position="667"/>
    </location>
</feature>
<dbReference type="SUPFAM" id="SSF53474">
    <property type="entry name" value="alpha/beta-Hydrolases"/>
    <property type="match status" value="1"/>
</dbReference>
<dbReference type="EMBL" id="JAPZBQ010000001">
    <property type="protein sequence ID" value="KAJ5352396.1"/>
    <property type="molecule type" value="Genomic_DNA"/>
</dbReference>
<sequence>DFRGVEFSPLQQTSTFTKMGTTAPFGQWQSPISSTLLGADGVQFESIATSNGKIYVIEARPKEQGRGCIVEYSGKEGRDILPAKYNASNKVHEYGGASMIASNGCIIFTDNETQDLHRLDPSSGDIERVTNTDATLRYVCTSALGAGANAPPSWLLAIEEDHTKPQPSQVQNRLVAVNLQSKEIVNVTSGDDFYAAAQFSPDGTRVCWNQWSHPDMPWTGARVYVAKWNNGQVTDVQHVAGVPEKESVSQPRWGVDNTLYFTSDRTGVWQLYRTKVETLETRRLELSGLEDVEFSQPDWRLGNCTYVALTETSMLASYNKNTRWTFIIIDLTNETWRDINVPVTDTIIIADTPLSDSKVALLGSSETTFSTLFTLDTAENVQLNAIKAASDFVMPASMISHPKHISFPRVHGTNLEGEAHAIFYPPQNSEFQAPSGTLPPVIVCVHGGPTSMTGSGLNVTDQYWTSRGYAVVWVNYGGSSGYGRAYRDSLNGQWGLLDTADAASCVSYLTSSGKVDKNGVGIRGGSAGGYIVLQALCDYPDIFSGGASLYGIGNVRTLCEDTHKFESQYAFALLFEPGAGEEDKNRIFLERSPCYKADKITAPLLFLQGDEDRVVPLNQAEEMVEQMKKAGRESKLVVFKGEGHGFRRAENRINAVEEEEKWWKKALLKL</sequence>
<dbReference type="Pfam" id="PF00326">
    <property type="entry name" value="Peptidase_S9"/>
    <property type="match status" value="1"/>
</dbReference>
<accession>A0A9W9R2C0</accession>
<dbReference type="Gene3D" id="2.120.10.30">
    <property type="entry name" value="TolB, C-terminal domain"/>
    <property type="match status" value="1"/>
</dbReference>
<dbReference type="Proteomes" id="UP001147695">
    <property type="component" value="Unassembled WGS sequence"/>
</dbReference>
<evidence type="ECO:0000313" key="3">
    <source>
        <dbReference type="Proteomes" id="UP001147695"/>
    </source>
</evidence>
<gene>
    <name evidence="2" type="ORF">N7452_001370</name>
</gene>
<dbReference type="PANTHER" id="PTHR43056:SF5">
    <property type="entry name" value="PEPTIDASE S9 PROLYL OLIGOPEPTIDASE CATALYTIC DOMAIN-CONTAINING PROTEIN"/>
    <property type="match status" value="1"/>
</dbReference>
<dbReference type="InterPro" id="IPR011659">
    <property type="entry name" value="WD40"/>
</dbReference>
<dbReference type="Pfam" id="PF07676">
    <property type="entry name" value="PD40"/>
    <property type="match status" value="1"/>
</dbReference>
<dbReference type="GO" id="GO:0008236">
    <property type="term" value="F:serine-type peptidase activity"/>
    <property type="evidence" value="ECO:0007669"/>
    <property type="project" value="InterPro"/>
</dbReference>
<dbReference type="InterPro" id="IPR001375">
    <property type="entry name" value="Peptidase_S9_cat"/>
</dbReference>
<dbReference type="InterPro" id="IPR050585">
    <property type="entry name" value="Xaa-Pro_dipeptidyl-ppase/CocE"/>
</dbReference>
<proteinExistence type="predicted"/>
<evidence type="ECO:0000259" key="1">
    <source>
        <dbReference type="Pfam" id="PF00326"/>
    </source>
</evidence>
<reference evidence="2" key="1">
    <citation type="submission" date="2022-12" db="EMBL/GenBank/DDBJ databases">
        <authorList>
            <person name="Petersen C."/>
        </authorList>
    </citation>
    <scope>NUCLEOTIDE SEQUENCE</scope>
    <source>
        <strain evidence="2">IBT 35673</strain>
    </source>
</reference>
<organism evidence="2 3">
    <name type="scientific">Penicillium brevicompactum</name>
    <dbReference type="NCBI Taxonomy" id="5074"/>
    <lineage>
        <taxon>Eukaryota</taxon>
        <taxon>Fungi</taxon>
        <taxon>Dikarya</taxon>
        <taxon>Ascomycota</taxon>
        <taxon>Pezizomycotina</taxon>
        <taxon>Eurotiomycetes</taxon>
        <taxon>Eurotiomycetidae</taxon>
        <taxon>Eurotiales</taxon>
        <taxon>Aspergillaceae</taxon>
        <taxon>Penicillium</taxon>
    </lineage>
</organism>
<name>A0A9W9R2C0_PENBR</name>
<protein>
    <recommendedName>
        <fullName evidence="1">Peptidase S9 prolyl oligopeptidase catalytic domain-containing protein</fullName>
    </recommendedName>
</protein>
<dbReference type="InterPro" id="IPR029058">
    <property type="entry name" value="AB_hydrolase_fold"/>
</dbReference>
<dbReference type="Gene3D" id="3.40.50.1820">
    <property type="entry name" value="alpha/beta hydrolase"/>
    <property type="match status" value="1"/>
</dbReference>
<dbReference type="AlphaFoldDB" id="A0A9W9R2C0"/>
<dbReference type="GO" id="GO:0006508">
    <property type="term" value="P:proteolysis"/>
    <property type="evidence" value="ECO:0007669"/>
    <property type="project" value="InterPro"/>
</dbReference>
<evidence type="ECO:0000313" key="2">
    <source>
        <dbReference type="EMBL" id="KAJ5352396.1"/>
    </source>
</evidence>
<dbReference type="PANTHER" id="PTHR43056">
    <property type="entry name" value="PEPTIDASE S9 PROLYL OLIGOPEPTIDASE"/>
    <property type="match status" value="1"/>
</dbReference>
<reference evidence="2" key="2">
    <citation type="journal article" date="2023" name="IMA Fungus">
        <title>Comparative genomic study of the Penicillium genus elucidates a diverse pangenome and 15 lateral gene transfer events.</title>
        <authorList>
            <person name="Petersen C."/>
            <person name="Sorensen T."/>
            <person name="Nielsen M.R."/>
            <person name="Sondergaard T.E."/>
            <person name="Sorensen J.L."/>
            <person name="Fitzpatrick D.A."/>
            <person name="Frisvad J.C."/>
            <person name="Nielsen K.L."/>
        </authorList>
    </citation>
    <scope>NUCLEOTIDE SEQUENCE</scope>
    <source>
        <strain evidence="2">IBT 35673</strain>
    </source>
</reference>